<evidence type="ECO:0000256" key="1">
    <source>
        <dbReference type="ARBA" id="ARBA00004170"/>
    </source>
</evidence>
<keyword evidence="10" id="KW-1185">Reference proteome</keyword>
<keyword evidence="5" id="KW-0653">Protein transport</keyword>
<keyword evidence="4" id="KW-0931">ER-Golgi transport</keyword>
<accession>A0A068U6N8</accession>
<dbReference type="PANTHER" id="PTHR13768">
    <property type="entry name" value="SOLUBLE NSF ATTACHMENT PROTEIN SNAP"/>
    <property type="match status" value="1"/>
</dbReference>
<evidence type="ECO:0000256" key="7">
    <source>
        <dbReference type="ARBA" id="ARBA00040047"/>
    </source>
</evidence>
<dbReference type="GO" id="GO:0016192">
    <property type="term" value="P:vesicle-mediated transport"/>
    <property type="evidence" value="ECO:0007669"/>
    <property type="project" value="UniProtKB-KW"/>
</dbReference>
<dbReference type="SUPFAM" id="SSF48452">
    <property type="entry name" value="TPR-like"/>
    <property type="match status" value="1"/>
</dbReference>
<organism evidence="9 10">
    <name type="scientific">Coffea canephora</name>
    <name type="common">Robusta coffee</name>
    <dbReference type="NCBI Taxonomy" id="49390"/>
    <lineage>
        <taxon>Eukaryota</taxon>
        <taxon>Viridiplantae</taxon>
        <taxon>Streptophyta</taxon>
        <taxon>Embryophyta</taxon>
        <taxon>Tracheophyta</taxon>
        <taxon>Spermatophyta</taxon>
        <taxon>Magnoliopsida</taxon>
        <taxon>eudicotyledons</taxon>
        <taxon>Gunneridae</taxon>
        <taxon>Pentapetalae</taxon>
        <taxon>asterids</taxon>
        <taxon>lamiids</taxon>
        <taxon>Gentianales</taxon>
        <taxon>Rubiaceae</taxon>
        <taxon>Ixoroideae</taxon>
        <taxon>Gardenieae complex</taxon>
        <taxon>Bertiereae - Coffeeae clade</taxon>
        <taxon>Coffeeae</taxon>
        <taxon>Coffea</taxon>
    </lineage>
</organism>
<protein>
    <recommendedName>
        <fullName evidence="7">Gamma-soluble NSF attachment protein</fullName>
    </recommendedName>
    <alternativeName>
        <fullName evidence="8">N-ethylmaleimide-sensitive factor attachment protein gamma</fullName>
    </alternativeName>
</protein>
<dbReference type="InterPro" id="IPR000744">
    <property type="entry name" value="NSF_attach"/>
</dbReference>
<dbReference type="EMBL" id="HG739096">
    <property type="protein sequence ID" value="CDP04161.1"/>
    <property type="molecule type" value="Genomic_DNA"/>
</dbReference>
<proteinExistence type="inferred from homology"/>
<dbReference type="GO" id="GO:0006886">
    <property type="term" value="P:intracellular protein transport"/>
    <property type="evidence" value="ECO:0007669"/>
    <property type="project" value="InterPro"/>
</dbReference>
<dbReference type="GO" id="GO:0019905">
    <property type="term" value="F:syntaxin binding"/>
    <property type="evidence" value="ECO:0007669"/>
    <property type="project" value="TreeGrafter"/>
</dbReference>
<dbReference type="GO" id="GO:0031201">
    <property type="term" value="C:SNARE complex"/>
    <property type="evidence" value="ECO:0007669"/>
    <property type="project" value="TreeGrafter"/>
</dbReference>
<reference evidence="10" key="1">
    <citation type="journal article" date="2014" name="Science">
        <title>The coffee genome provides insight into the convergent evolution of caffeine biosynthesis.</title>
        <authorList>
            <person name="Denoeud F."/>
            <person name="Carretero-Paulet L."/>
            <person name="Dereeper A."/>
            <person name="Droc G."/>
            <person name="Guyot R."/>
            <person name="Pietrella M."/>
            <person name="Zheng C."/>
            <person name="Alberti A."/>
            <person name="Anthony F."/>
            <person name="Aprea G."/>
            <person name="Aury J.M."/>
            <person name="Bento P."/>
            <person name="Bernard M."/>
            <person name="Bocs S."/>
            <person name="Campa C."/>
            <person name="Cenci A."/>
            <person name="Combes M.C."/>
            <person name="Crouzillat D."/>
            <person name="Da Silva C."/>
            <person name="Daddiego L."/>
            <person name="De Bellis F."/>
            <person name="Dussert S."/>
            <person name="Garsmeur O."/>
            <person name="Gayraud T."/>
            <person name="Guignon V."/>
            <person name="Jahn K."/>
            <person name="Jamilloux V."/>
            <person name="Joet T."/>
            <person name="Labadie K."/>
            <person name="Lan T."/>
            <person name="Leclercq J."/>
            <person name="Lepelley M."/>
            <person name="Leroy T."/>
            <person name="Li L.T."/>
            <person name="Librado P."/>
            <person name="Lopez L."/>
            <person name="Munoz A."/>
            <person name="Noel B."/>
            <person name="Pallavicini A."/>
            <person name="Perrotta G."/>
            <person name="Poncet V."/>
            <person name="Pot D."/>
            <person name="Priyono X."/>
            <person name="Rigoreau M."/>
            <person name="Rouard M."/>
            <person name="Rozas J."/>
            <person name="Tranchant-Dubreuil C."/>
            <person name="VanBuren R."/>
            <person name="Zhang Q."/>
            <person name="Andrade A.C."/>
            <person name="Argout X."/>
            <person name="Bertrand B."/>
            <person name="de Kochko A."/>
            <person name="Graziosi G."/>
            <person name="Henry R.J."/>
            <person name="Jayarama X."/>
            <person name="Ming R."/>
            <person name="Nagai C."/>
            <person name="Rounsley S."/>
            <person name="Sankoff D."/>
            <person name="Giuliano G."/>
            <person name="Albert V.A."/>
            <person name="Wincker P."/>
            <person name="Lashermes P."/>
        </authorList>
    </citation>
    <scope>NUCLEOTIDE SEQUENCE [LARGE SCALE GENOMIC DNA]</scope>
    <source>
        <strain evidence="10">cv. DH200-94</strain>
    </source>
</reference>
<dbReference type="InterPro" id="IPR011990">
    <property type="entry name" value="TPR-like_helical_dom_sf"/>
</dbReference>
<dbReference type="Gene3D" id="1.25.40.10">
    <property type="entry name" value="Tetratricopeptide repeat domain"/>
    <property type="match status" value="1"/>
</dbReference>
<evidence type="ECO:0000256" key="6">
    <source>
        <dbReference type="ARBA" id="ARBA00023136"/>
    </source>
</evidence>
<gene>
    <name evidence="9" type="ORF">GSCOC_T00017470001</name>
</gene>
<evidence type="ECO:0000313" key="9">
    <source>
        <dbReference type="EMBL" id="CDP04161.1"/>
    </source>
</evidence>
<evidence type="ECO:0000256" key="2">
    <source>
        <dbReference type="ARBA" id="ARBA00010050"/>
    </source>
</evidence>
<dbReference type="OMA" id="YPVYDYY"/>
<dbReference type="PhylomeDB" id="A0A068U6N8"/>
<evidence type="ECO:0000313" key="10">
    <source>
        <dbReference type="Proteomes" id="UP000295252"/>
    </source>
</evidence>
<evidence type="ECO:0000256" key="4">
    <source>
        <dbReference type="ARBA" id="ARBA00022892"/>
    </source>
</evidence>
<keyword evidence="3" id="KW-0813">Transport</keyword>
<evidence type="ECO:0000256" key="3">
    <source>
        <dbReference type="ARBA" id="ARBA00022448"/>
    </source>
</evidence>
<comment type="similarity">
    <text evidence="2">Belongs to the SNAP family.</text>
</comment>
<evidence type="ECO:0000256" key="5">
    <source>
        <dbReference type="ARBA" id="ARBA00022927"/>
    </source>
</evidence>
<dbReference type="Gramene" id="CDP04161">
    <property type="protein sequence ID" value="CDP04161"/>
    <property type="gene ID" value="GSCOC_T00017470001"/>
</dbReference>
<dbReference type="GO" id="GO:0005774">
    <property type="term" value="C:vacuolar membrane"/>
    <property type="evidence" value="ECO:0007669"/>
    <property type="project" value="TreeGrafter"/>
</dbReference>
<dbReference type="InParanoid" id="A0A068U6N8"/>
<name>A0A068U6N8_COFCA</name>
<dbReference type="GO" id="GO:0005483">
    <property type="term" value="F:soluble NSF attachment protein activity"/>
    <property type="evidence" value="ECO:0007669"/>
    <property type="project" value="TreeGrafter"/>
</dbReference>
<dbReference type="Proteomes" id="UP000295252">
    <property type="component" value="Chromosome XI"/>
</dbReference>
<sequence>MSSDPDKLIAKADKLTKLSLTRWSADWKSATVLYEQAANAFRLSKKHEKAKEAFEKASKGQEMLSSYPVYDYYF</sequence>
<dbReference type="AlphaFoldDB" id="A0A068U6N8"/>
<dbReference type="PANTHER" id="PTHR13768:SF2">
    <property type="entry name" value="GAMMA-SOLUBLE NSF ATTACHMENT PROTEIN"/>
    <property type="match status" value="1"/>
</dbReference>
<evidence type="ECO:0000256" key="8">
    <source>
        <dbReference type="ARBA" id="ARBA00042485"/>
    </source>
</evidence>
<keyword evidence="6" id="KW-0472">Membrane</keyword>
<comment type="subcellular location">
    <subcellularLocation>
        <location evidence="1">Membrane</location>
        <topology evidence="1">Peripheral membrane protein</topology>
    </subcellularLocation>
</comment>
<dbReference type="STRING" id="49390.A0A068U6N8"/>
<dbReference type="Pfam" id="PF14938">
    <property type="entry name" value="SNAP"/>
    <property type="match status" value="1"/>
</dbReference>